<evidence type="ECO:0000313" key="2">
    <source>
        <dbReference type="EMBL" id="KRG76807.1"/>
    </source>
</evidence>
<dbReference type="Proteomes" id="UP000050956">
    <property type="component" value="Unassembled WGS sequence"/>
</dbReference>
<proteinExistence type="predicted"/>
<dbReference type="STRING" id="336566.ABB30_08830"/>
<dbReference type="Pfam" id="PF11180">
    <property type="entry name" value="DUF2968"/>
    <property type="match status" value="1"/>
</dbReference>
<gene>
    <name evidence="2" type="ORF">ABB30_08830</name>
</gene>
<dbReference type="EMBL" id="LDJM01000021">
    <property type="protein sequence ID" value="KRG76807.1"/>
    <property type="molecule type" value="Genomic_DNA"/>
</dbReference>
<name>A0A0R0DEX4_9GAMM</name>
<keyword evidence="3" id="KW-1185">Reference proteome</keyword>
<dbReference type="OrthoDB" id="5952682at2"/>
<protein>
    <recommendedName>
        <fullName evidence="4">Lipoprotein</fullName>
    </recommendedName>
</protein>
<organism evidence="2 3">
    <name type="scientific">Stenotrophomonas ginsengisoli</name>
    <dbReference type="NCBI Taxonomy" id="336566"/>
    <lineage>
        <taxon>Bacteria</taxon>
        <taxon>Pseudomonadati</taxon>
        <taxon>Pseudomonadota</taxon>
        <taxon>Gammaproteobacteria</taxon>
        <taxon>Lysobacterales</taxon>
        <taxon>Lysobacteraceae</taxon>
        <taxon>Stenotrophomonas</taxon>
    </lineage>
</organism>
<accession>A0A0R0DEX4</accession>
<dbReference type="InterPro" id="IPR021350">
    <property type="entry name" value="DUF2968"/>
</dbReference>
<keyword evidence="1" id="KW-0175">Coiled coil</keyword>
<evidence type="ECO:0000256" key="1">
    <source>
        <dbReference type="SAM" id="Coils"/>
    </source>
</evidence>
<dbReference type="RefSeq" id="WP_057637932.1">
    <property type="nucleotide sequence ID" value="NZ_LDJM01000021.1"/>
</dbReference>
<dbReference type="PATRIC" id="fig|336566.3.peg.1175"/>
<dbReference type="AlphaFoldDB" id="A0A0R0DEX4"/>
<feature type="coiled-coil region" evidence="1">
    <location>
        <begin position="138"/>
        <end position="200"/>
    </location>
</feature>
<comment type="caution">
    <text evidence="2">The sequence shown here is derived from an EMBL/GenBank/DDBJ whole genome shotgun (WGS) entry which is preliminary data.</text>
</comment>
<reference evidence="2 3" key="1">
    <citation type="submission" date="2015-05" db="EMBL/GenBank/DDBJ databases">
        <title>Genome sequencing and analysis of members of genus Stenotrophomonas.</title>
        <authorList>
            <person name="Patil P.P."/>
            <person name="Midha S."/>
            <person name="Patil P.B."/>
        </authorList>
    </citation>
    <scope>NUCLEOTIDE SEQUENCE [LARGE SCALE GENOMIC DNA]</scope>
    <source>
        <strain evidence="2 3">DSM 24757</strain>
    </source>
</reference>
<evidence type="ECO:0000313" key="3">
    <source>
        <dbReference type="Proteomes" id="UP000050956"/>
    </source>
</evidence>
<sequence length="224" mass="24280">MMLSLTACAHDAWRAQAPVTTASPATPASPVVAGSAMNSTVGNTAAEMQRLMAAGSLSEMRTTYNGQYGASLLFHAESLSYYVALFHDKQFWRVIRTDQIDNAESMYRAFAEQTQQLAQVYLDTLRLDAGKRYTEKLVAMNENRLQGMQQELAQQQQQATVVSQAIAENRQQAASLSGDLRATNSQLEALQSQIQALQAIQLDTSLKLPVAEPATPPGPAASGE</sequence>
<evidence type="ECO:0008006" key="4">
    <source>
        <dbReference type="Google" id="ProtNLM"/>
    </source>
</evidence>